<protein>
    <submittedName>
        <fullName evidence="1">Helix-turn-helix domain-containing protein</fullName>
    </submittedName>
</protein>
<proteinExistence type="predicted"/>
<reference evidence="2" key="1">
    <citation type="journal article" date="2019" name="Int. J. Syst. Evol. Microbiol.">
        <title>The Global Catalogue of Microorganisms (GCM) 10K type strain sequencing project: providing services to taxonomists for standard genome sequencing and annotation.</title>
        <authorList>
            <consortium name="The Broad Institute Genomics Platform"/>
            <consortium name="The Broad Institute Genome Sequencing Center for Infectious Disease"/>
            <person name="Wu L."/>
            <person name="Ma J."/>
        </authorList>
    </citation>
    <scope>NUCLEOTIDE SEQUENCE [LARGE SCALE GENOMIC DNA]</scope>
    <source>
        <strain evidence="2">CCUG 53519</strain>
    </source>
</reference>
<name>A0ABW3PXA9_9BACL</name>
<dbReference type="RefSeq" id="WP_251583057.1">
    <property type="nucleotide sequence ID" value="NZ_JBHTKX010000002.1"/>
</dbReference>
<sequence>MIRLGVIIAEPFLSQMQNMKYRLEQNGTCELHLHTYGKLSELLELYPKVGALSDGIVLTELAYMYLEGKWGGFTIPTFCYEISETDLYKCLFQISLSQPDLQFSRVLIDFVWEENDYLGLRHVVSDTDFPITVPYMQLEKEISHQHVYKEIAARHLNLWHEGQIDFSITRFGNIVPILRENGIPHIYLVPSEKSISQQIKQIITEIEMIQLADNQIVIGHLSFTNPSPEDTPQEQRELQLMLLHKSVLEFTIEAKIPLVIQKTGNGLECISSLKDLQMITDNFTNCRLMSFLEDNLPFRVNLGWGTGDTMYRARKNAMIASEQSAESLIQGTFVLQANGHVIGPLGSGSHLSYSSELAPYIEDISRSTGISPLQLQKIWGVLAKTDTNELTSEDMAYHLGITVRSANRILSKLVEKGVASLSNKKQEKLRGRPKKIYSIHLSAVTSEVPST</sequence>
<evidence type="ECO:0000313" key="2">
    <source>
        <dbReference type="Proteomes" id="UP001597169"/>
    </source>
</evidence>
<organism evidence="1 2">
    <name type="scientific">Paenibacillus provencensis</name>
    <dbReference type="NCBI Taxonomy" id="441151"/>
    <lineage>
        <taxon>Bacteria</taxon>
        <taxon>Bacillati</taxon>
        <taxon>Bacillota</taxon>
        <taxon>Bacilli</taxon>
        <taxon>Bacillales</taxon>
        <taxon>Paenibacillaceae</taxon>
        <taxon>Paenibacillus</taxon>
    </lineage>
</organism>
<evidence type="ECO:0000313" key="1">
    <source>
        <dbReference type="EMBL" id="MFD1129838.1"/>
    </source>
</evidence>
<dbReference type="InterPro" id="IPR036390">
    <property type="entry name" value="WH_DNA-bd_sf"/>
</dbReference>
<dbReference type="SUPFAM" id="SSF46785">
    <property type="entry name" value="Winged helix' DNA-binding domain"/>
    <property type="match status" value="1"/>
</dbReference>
<accession>A0ABW3PXA9</accession>
<keyword evidence="2" id="KW-1185">Reference proteome</keyword>
<dbReference type="EMBL" id="JBHTKX010000002">
    <property type="protein sequence ID" value="MFD1129838.1"/>
    <property type="molecule type" value="Genomic_DNA"/>
</dbReference>
<comment type="caution">
    <text evidence="1">The sequence shown here is derived from an EMBL/GenBank/DDBJ whole genome shotgun (WGS) entry which is preliminary data.</text>
</comment>
<gene>
    <name evidence="1" type="ORF">ACFQ3J_16855</name>
</gene>
<dbReference type="Proteomes" id="UP001597169">
    <property type="component" value="Unassembled WGS sequence"/>
</dbReference>